<dbReference type="PRINTS" id="PR00245">
    <property type="entry name" value="OLFACTORYR"/>
</dbReference>
<organism evidence="13 14">
    <name type="scientific">Gekko japonicus</name>
    <name type="common">Schlegel's Japanese gecko</name>
    <dbReference type="NCBI Taxonomy" id="146911"/>
    <lineage>
        <taxon>Eukaryota</taxon>
        <taxon>Metazoa</taxon>
        <taxon>Chordata</taxon>
        <taxon>Craniata</taxon>
        <taxon>Vertebrata</taxon>
        <taxon>Euteleostomi</taxon>
        <taxon>Lepidosauria</taxon>
        <taxon>Squamata</taxon>
        <taxon>Bifurcata</taxon>
        <taxon>Gekkota</taxon>
        <taxon>Gekkonidae</taxon>
        <taxon>Gekkoninae</taxon>
        <taxon>Gekko</taxon>
    </lineage>
</organism>
<evidence type="ECO:0000256" key="5">
    <source>
        <dbReference type="ARBA" id="ARBA00022989"/>
    </source>
</evidence>
<dbReference type="CDD" id="cd15911">
    <property type="entry name" value="7tmA_OR11A-like"/>
    <property type="match status" value="1"/>
</dbReference>
<keyword evidence="8 10" id="KW-0675">Receptor</keyword>
<evidence type="ECO:0000256" key="11">
    <source>
        <dbReference type="RuleBase" id="RU363047"/>
    </source>
</evidence>
<sequence length="328" mass="37400">MAKTDWYNRTGVTEFVLIGFKTFPEKQNLLFGVFFMIYIVTMAGNILIASVVLANPHLHKPMYFFLWNLSFLEICYSSTILPRVLASFISDYHGVSFNGCFLQFYCFSFLAAAESYLLSAMSYDRYVAVCRPLHYVTLMNKKQCIQLCLASWMIGIVASVFTTVFPSQLNYCGPNEIDHFFCDYAPLLMLSCSDTWQTEMLMTVLGSACAVPPLLFTLASYVCIIITILRIPSNSGRGKAFSTCSSHLIVVSIFYGSLIIVYVLPKPKAMKDLNKVFSVFYTILTPMINPFIYSLRNREFKEAVRKALSKLSSYRRIHRTHLQCTMTH</sequence>
<dbReference type="RefSeq" id="XP_015275330.1">
    <property type="nucleotide sequence ID" value="XM_015419844.1"/>
</dbReference>
<dbReference type="InterPro" id="IPR000725">
    <property type="entry name" value="Olfact_rcpt"/>
</dbReference>
<keyword evidence="4 11" id="KW-0552">Olfaction</keyword>
<feature type="transmembrane region" description="Helical" evidence="11">
    <location>
        <begin position="65"/>
        <end position="89"/>
    </location>
</feature>
<accession>A0ABM1KNP3</accession>
<feature type="domain" description="G-protein coupled receptors family 1 profile" evidence="12">
    <location>
        <begin position="44"/>
        <end position="293"/>
    </location>
</feature>
<feature type="transmembrane region" description="Helical" evidence="11">
    <location>
        <begin position="29"/>
        <end position="53"/>
    </location>
</feature>
<name>A0ABM1KNP3_GEKJA</name>
<evidence type="ECO:0000313" key="13">
    <source>
        <dbReference type="Proteomes" id="UP000694871"/>
    </source>
</evidence>
<keyword evidence="13" id="KW-1185">Reference proteome</keyword>
<evidence type="ECO:0000256" key="9">
    <source>
        <dbReference type="ARBA" id="ARBA00023224"/>
    </source>
</evidence>
<evidence type="ECO:0000256" key="4">
    <source>
        <dbReference type="ARBA" id="ARBA00022725"/>
    </source>
</evidence>
<dbReference type="InterPro" id="IPR017452">
    <property type="entry name" value="GPCR_Rhodpsn_7TM"/>
</dbReference>
<protein>
    <recommendedName>
        <fullName evidence="11">Olfactory receptor</fullName>
    </recommendedName>
</protein>
<dbReference type="Proteomes" id="UP000694871">
    <property type="component" value="Unplaced"/>
</dbReference>
<dbReference type="GeneID" id="107117688"/>
<evidence type="ECO:0000256" key="3">
    <source>
        <dbReference type="ARBA" id="ARBA00022692"/>
    </source>
</evidence>
<evidence type="ECO:0000256" key="2">
    <source>
        <dbReference type="ARBA" id="ARBA00022475"/>
    </source>
</evidence>
<dbReference type="Gene3D" id="1.20.1070.10">
    <property type="entry name" value="Rhodopsin 7-helix transmembrane proteins"/>
    <property type="match status" value="1"/>
</dbReference>
<keyword evidence="7 11" id="KW-0472">Membrane</keyword>
<evidence type="ECO:0000256" key="8">
    <source>
        <dbReference type="ARBA" id="ARBA00023170"/>
    </source>
</evidence>
<keyword evidence="5 11" id="KW-1133">Transmembrane helix</keyword>
<feature type="transmembrane region" description="Helical" evidence="11">
    <location>
        <begin position="144"/>
        <end position="165"/>
    </location>
</feature>
<dbReference type="PROSITE" id="PS00237">
    <property type="entry name" value="G_PROTEIN_RECEP_F1_1"/>
    <property type="match status" value="1"/>
</dbReference>
<dbReference type="PRINTS" id="PR00237">
    <property type="entry name" value="GPCRRHODOPSN"/>
</dbReference>
<comment type="similarity">
    <text evidence="10">Belongs to the G-protein coupled receptor 1 family.</text>
</comment>
<keyword evidence="2 11" id="KW-1003">Cell membrane</keyword>
<dbReference type="PROSITE" id="PS50262">
    <property type="entry name" value="G_PROTEIN_RECEP_F1_2"/>
    <property type="match status" value="1"/>
</dbReference>
<keyword evidence="11" id="KW-0716">Sensory transduction</keyword>
<feature type="transmembrane region" description="Helical" evidence="11">
    <location>
        <begin position="241"/>
        <end position="264"/>
    </location>
</feature>
<dbReference type="InterPro" id="IPR000276">
    <property type="entry name" value="GPCR_Rhodpsn"/>
</dbReference>
<dbReference type="Pfam" id="PF13853">
    <property type="entry name" value="7tm_4"/>
    <property type="match status" value="1"/>
</dbReference>
<dbReference type="SUPFAM" id="SSF81321">
    <property type="entry name" value="Family A G protein-coupled receptor-like"/>
    <property type="match status" value="1"/>
</dbReference>
<evidence type="ECO:0000256" key="7">
    <source>
        <dbReference type="ARBA" id="ARBA00023136"/>
    </source>
</evidence>
<evidence type="ECO:0000313" key="14">
    <source>
        <dbReference type="RefSeq" id="XP_015275330.1"/>
    </source>
</evidence>
<keyword evidence="6 10" id="KW-0297">G-protein coupled receptor</keyword>
<keyword evidence="3 10" id="KW-0812">Transmembrane</keyword>
<keyword evidence="9 10" id="KW-0807">Transducer</keyword>
<comment type="subcellular location">
    <subcellularLocation>
        <location evidence="1 11">Cell membrane</location>
        <topology evidence="1 11">Multi-pass membrane protein</topology>
    </subcellularLocation>
</comment>
<gene>
    <name evidence="14" type="primary">LOC107117688</name>
</gene>
<evidence type="ECO:0000256" key="1">
    <source>
        <dbReference type="ARBA" id="ARBA00004651"/>
    </source>
</evidence>
<feature type="transmembrane region" description="Helical" evidence="11">
    <location>
        <begin position="204"/>
        <end position="229"/>
    </location>
</feature>
<evidence type="ECO:0000256" key="6">
    <source>
        <dbReference type="ARBA" id="ARBA00023040"/>
    </source>
</evidence>
<evidence type="ECO:0000256" key="10">
    <source>
        <dbReference type="RuleBase" id="RU000688"/>
    </source>
</evidence>
<dbReference type="PANTHER" id="PTHR26452">
    <property type="entry name" value="OLFACTORY RECEPTOR"/>
    <property type="match status" value="1"/>
</dbReference>
<evidence type="ECO:0000259" key="12">
    <source>
        <dbReference type="PROSITE" id="PS50262"/>
    </source>
</evidence>
<feature type="transmembrane region" description="Helical" evidence="11">
    <location>
        <begin position="276"/>
        <end position="295"/>
    </location>
</feature>
<dbReference type="InterPro" id="IPR050516">
    <property type="entry name" value="Olfactory_GPCR"/>
</dbReference>
<feature type="transmembrane region" description="Helical" evidence="11">
    <location>
        <begin position="101"/>
        <end position="123"/>
    </location>
</feature>
<proteinExistence type="inferred from homology"/>
<reference evidence="14" key="1">
    <citation type="submission" date="2025-08" db="UniProtKB">
        <authorList>
            <consortium name="RefSeq"/>
        </authorList>
    </citation>
    <scope>IDENTIFICATION</scope>
</reference>